<organism evidence="2 3">
    <name type="scientific">Quercus lobata</name>
    <name type="common">Valley oak</name>
    <dbReference type="NCBI Taxonomy" id="97700"/>
    <lineage>
        <taxon>Eukaryota</taxon>
        <taxon>Viridiplantae</taxon>
        <taxon>Streptophyta</taxon>
        <taxon>Embryophyta</taxon>
        <taxon>Tracheophyta</taxon>
        <taxon>Spermatophyta</taxon>
        <taxon>Magnoliopsida</taxon>
        <taxon>eudicotyledons</taxon>
        <taxon>Gunneridae</taxon>
        <taxon>Pentapetalae</taxon>
        <taxon>rosids</taxon>
        <taxon>fabids</taxon>
        <taxon>Fagales</taxon>
        <taxon>Fagaceae</taxon>
        <taxon>Quercus</taxon>
    </lineage>
</organism>
<evidence type="ECO:0000256" key="1">
    <source>
        <dbReference type="SAM" id="MobiDB-lite"/>
    </source>
</evidence>
<protein>
    <submittedName>
        <fullName evidence="2">Uncharacterized protein</fullName>
    </submittedName>
</protein>
<keyword evidence="3" id="KW-1185">Reference proteome</keyword>
<evidence type="ECO:0000313" key="2">
    <source>
        <dbReference type="EnsemblPlants" id="QL07p041700:mrna"/>
    </source>
</evidence>
<dbReference type="EMBL" id="LRBV02000007">
    <property type="status" value="NOT_ANNOTATED_CDS"/>
    <property type="molecule type" value="Genomic_DNA"/>
</dbReference>
<sequence>MTFESLLSDNLIYLLSISPHLYVQEIKPQVKEDAKVVKTIGKEETVNVESEKPKIVAVEEAESHKPVVARKERNINLPLDLEKTDRDSGTASVSGNKKSHFHHNVQKLQLQQSQHTHNEKIGEA</sequence>
<dbReference type="EnsemblPlants" id="QL07p041700:mrna">
    <property type="protein sequence ID" value="QL07p041700:mrna"/>
    <property type="gene ID" value="QL07p041700"/>
</dbReference>
<feature type="compositionally biased region" description="Polar residues" evidence="1">
    <location>
        <begin position="106"/>
        <end position="115"/>
    </location>
</feature>
<dbReference type="Proteomes" id="UP000594261">
    <property type="component" value="Chromosome 7"/>
</dbReference>
<dbReference type="InParanoid" id="A0A7N2M6A2"/>
<proteinExistence type="predicted"/>
<accession>A0A7N2M6A2</accession>
<dbReference type="AlphaFoldDB" id="A0A7N2M6A2"/>
<evidence type="ECO:0000313" key="3">
    <source>
        <dbReference type="Proteomes" id="UP000594261"/>
    </source>
</evidence>
<name>A0A7N2M6A2_QUELO</name>
<reference evidence="2 3" key="1">
    <citation type="journal article" date="2016" name="G3 (Bethesda)">
        <title>First Draft Assembly and Annotation of the Genome of a California Endemic Oak Quercus lobata Nee (Fagaceae).</title>
        <authorList>
            <person name="Sork V.L."/>
            <person name="Fitz-Gibbon S.T."/>
            <person name="Puiu D."/>
            <person name="Crepeau M."/>
            <person name="Gugger P.F."/>
            <person name="Sherman R."/>
            <person name="Stevens K."/>
            <person name="Langley C.H."/>
            <person name="Pellegrini M."/>
            <person name="Salzberg S.L."/>
        </authorList>
    </citation>
    <scope>NUCLEOTIDE SEQUENCE [LARGE SCALE GENOMIC DNA]</scope>
    <source>
        <strain evidence="2 3">cv. SW786</strain>
    </source>
</reference>
<reference evidence="2" key="2">
    <citation type="submission" date="2021-01" db="UniProtKB">
        <authorList>
            <consortium name="EnsemblPlants"/>
        </authorList>
    </citation>
    <scope>IDENTIFICATION</scope>
</reference>
<dbReference type="Gramene" id="QL07p041700:mrna">
    <property type="protein sequence ID" value="QL07p041700:mrna"/>
    <property type="gene ID" value="QL07p041700"/>
</dbReference>
<feature type="region of interest" description="Disordered" evidence="1">
    <location>
        <begin position="80"/>
        <end position="124"/>
    </location>
</feature>